<feature type="transmembrane region" description="Helical" evidence="2">
    <location>
        <begin position="663"/>
        <end position="681"/>
    </location>
</feature>
<keyword evidence="2" id="KW-1133">Transmembrane helix</keyword>
<reference evidence="4" key="1">
    <citation type="submission" date="2017-08" db="EMBL/GenBank/DDBJ databases">
        <authorList>
            <person name="Imhoff J.F."/>
            <person name="Rahn T."/>
            <person name="Kuenzel S."/>
            <person name="Neulinger S.C."/>
        </authorList>
    </citation>
    <scope>NUCLEOTIDE SEQUENCE</scope>
    <source>
        <strain evidence="4">DSM 9154</strain>
    </source>
</reference>
<feature type="transmembrane region" description="Helical" evidence="2">
    <location>
        <begin position="754"/>
        <end position="780"/>
    </location>
</feature>
<feature type="domain" description="CHASE2" evidence="3">
    <location>
        <begin position="73"/>
        <end position="619"/>
    </location>
</feature>
<reference evidence="4" key="2">
    <citation type="journal article" date="2020" name="Microorganisms">
        <title>Osmotic Adaptation and Compatible Solute Biosynthesis of Phototrophic Bacteria as Revealed from Genome Analyses.</title>
        <authorList>
            <person name="Imhoff J.F."/>
            <person name="Rahn T."/>
            <person name="Kunzel S."/>
            <person name="Keller A."/>
            <person name="Neulinger S.C."/>
        </authorList>
    </citation>
    <scope>NUCLEOTIDE SEQUENCE</scope>
    <source>
        <strain evidence="4">DSM 9154</strain>
    </source>
</reference>
<evidence type="ECO:0000256" key="2">
    <source>
        <dbReference type="SAM" id="Phobius"/>
    </source>
</evidence>
<accession>A0A934V1Z3</accession>
<keyword evidence="2" id="KW-0812">Transmembrane</keyword>
<gene>
    <name evidence="4" type="ORF">CKO21_16645</name>
</gene>
<protein>
    <submittedName>
        <fullName evidence="4">CHASE2 domain-containing protein</fullName>
    </submittedName>
</protein>
<dbReference type="AlphaFoldDB" id="A0A934V1Z3"/>
<feature type="compositionally biased region" description="Polar residues" evidence="1">
    <location>
        <begin position="1"/>
        <end position="10"/>
    </location>
</feature>
<evidence type="ECO:0000313" key="5">
    <source>
        <dbReference type="Proteomes" id="UP000778970"/>
    </source>
</evidence>
<keyword evidence="2" id="KW-0472">Membrane</keyword>
<dbReference type="InterPro" id="IPR007890">
    <property type="entry name" value="CHASE2"/>
</dbReference>
<keyword evidence="5" id="KW-1185">Reference proteome</keyword>
<evidence type="ECO:0000259" key="3">
    <source>
        <dbReference type="SMART" id="SM01080"/>
    </source>
</evidence>
<comment type="caution">
    <text evidence="4">The sequence shown here is derived from an EMBL/GenBank/DDBJ whole genome shotgun (WGS) entry which is preliminary data.</text>
</comment>
<evidence type="ECO:0000313" key="4">
    <source>
        <dbReference type="EMBL" id="MBK1698876.1"/>
    </source>
</evidence>
<name>A0A934V1Z3_9PROT</name>
<dbReference type="Pfam" id="PF05226">
    <property type="entry name" value="CHASE2"/>
    <property type="match status" value="1"/>
</dbReference>
<dbReference type="Proteomes" id="UP000778970">
    <property type="component" value="Unassembled WGS sequence"/>
</dbReference>
<proteinExistence type="predicted"/>
<evidence type="ECO:0000256" key="1">
    <source>
        <dbReference type="SAM" id="MobiDB-lite"/>
    </source>
</evidence>
<dbReference type="SMART" id="SM01080">
    <property type="entry name" value="CHASE2"/>
    <property type="match status" value="1"/>
</dbReference>
<dbReference type="EMBL" id="NRRE01000032">
    <property type="protein sequence ID" value="MBK1698876.1"/>
    <property type="molecule type" value="Genomic_DNA"/>
</dbReference>
<feature type="transmembrane region" description="Helical" evidence="2">
    <location>
        <begin position="625"/>
        <end position="642"/>
    </location>
</feature>
<sequence>MGEHQGSGTPNAAGGQGQGGDARQCAPFWARFRKVSKPLGILILFFLCVDIFNPYGIPSASDKLSRDTFDAILAPWYDTGEGAWNRQAGPSDGPDTPQDASIVLLLDDKSLSSSQHTWPLPAQQWHYMLQSLAEEYRPAAVFLDVMFTHERPDPRLAPDVREAQRAQMPACDFFDTDPVVRAKKVALRDFIERNGEGSARDISYETAGARLVGLVKASHRDSIFRCLKYHYRPVDGPTYESRLMDLEPADRRHDTWTDPRIPLIQAVPNPDVIGKLAPRLLSADVPGDFVAANRQVHGDWVQEVQAGSNADDDVQTFRWARFLPERLLIPGLRGVATPAVVQLEVNPYEPGAMPLNIKRPFYRKNGESFIGSQVTTPAAAAVVAFCRHHPNSLLPGCKDLRAAEKGSECQIDTVTECGDWDWKRSLSLSWGLKPAVTEEYFKFGDTDENGINENKVTFRSKAESCAFLRADLHGGKSDIGRLRDTLTRMSWSVRIAYVGANNQGRVIYERCSYIPMLIADLNYWPARQTKLMRDHPDGPVDLGDLIDGRVVFIGTNFDIQKDRTLSPVHETMPGVFQHAMAFDNLLRAGADWRSPAAGVVKGYVPDGSLLYRFLAGFSWLDVTEVLVLFCAALIGIVMREIVTPTYLGPDGKTFETHESMVNAAWEPIIVLGLVILALLFLLNVHTWPIGDWVMIVAGLVTYYNERLRVAVREAVFSLVRWVWESRHKPARLAGVTIVTVVLVTSLLIDPWRTAAVLLPVMFCTLLWWAVRRLCIAVAVWRAQQASKRTSNPVEGEAS</sequence>
<feature type="region of interest" description="Disordered" evidence="1">
    <location>
        <begin position="1"/>
        <end position="20"/>
    </location>
</feature>
<organism evidence="4 5">
    <name type="scientific">Rhodovibrio salinarum</name>
    <dbReference type="NCBI Taxonomy" id="1087"/>
    <lineage>
        <taxon>Bacteria</taxon>
        <taxon>Pseudomonadati</taxon>
        <taxon>Pseudomonadota</taxon>
        <taxon>Alphaproteobacteria</taxon>
        <taxon>Rhodospirillales</taxon>
        <taxon>Rhodovibrionaceae</taxon>
        <taxon>Rhodovibrio</taxon>
    </lineage>
</organism>
<dbReference type="RefSeq" id="WP_027287782.1">
    <property type="nucleotide sequence ID" value="NZ_NRRE01000032.1"/>
</dbReference>